<sequence length="87" mass="9744">MEKRKLTRARGLGGRAVFIGRYNAISVSPRVFPYFLDGTTVYPGVGFYERGGDEQVGAYHLRDGNTESFNFHRNSGPARPWSSYPLA</sequence>
<keyword evidence="2" id="KW-1185">Reference proteome</keyword>
<evidence type="ECO:0000313" key="1">
    <source>
        <dbReference type="EMBL" id="GJN19109.1"/>
    </source>
</evidence>
<dbReference type="EMBL" id="BQKI01000074">
    <property type="protein sequence ID" value="GJN19109.1"/>
    <property type="molecule type" value="Genomic_DNA"/>
</dbReference>
<dbReference type="AlphaFoldDB" id="A0AAV5E6W1"/>
<dbReference type="Proteomes" id="UP001054889">
    <property type="component" value="Unassembled WGS sequence"/>
</dbReference>
<reference evidence="1" key="2">
    <citation type="submission" date="2021-12" db="EMBL/GenBank/DDBJ databases">
        <title>Resequencing data analysis of finger millet.</title>
        <authorList>
            <person name="Hatakeyama M."/>
            <person name="Aluri S."/>
            <person name="Balachadran M.T."/>
            <person name="Sivarajan S.R."/>
            <person name="Poveda L."/>
            <person name="Shimizu-Inatsugi R."/>
            <person name="Schlapbach R."/>
            <person name="Sreeman S.M."/>
            <person name="Shimizu K.K."/>
        </authorList>
    </citation>
    <scope>NUCLEOTIDE SEQUENCE</scope>
</reference>
<evidence type="ECO:0000313" key="2">
    <source>
        <dbReference type="Proteomes" id="UP001054889"/>
    </source>
</evidence>
<comment type="caution">
    <text evidence="1">The sequence shown here is derived from an EMBL/GenBank/DDBJ whole genome shotgun (WGS) entry which is preliminary data.</text>
</comment>
<gene>
    <name evidence="1" type="primary">gb06347</name>
    <name evidence="1" type="ORF">PR202_gb06347</name>
</gene>
<protein>
    <submittedName>
        <fullName evidence="1">Uncharacterized protein</fullName>
    </submittedName>
</protein>
<proteinExistence type="predicted"/>
<accession>A0AAV5E6W1</accession>
<organism evidence="1 2">
    <name type="scientific">Eleusine coracana subsp. coracana</name>
    <dbReference type="NCBI Taxonomy" id="191504"/>
    <lineage>
        <taxon>Eukaryota</taxon>
        <taxon>Viridiplantae</taxon>
        <taxon>Streptophyta</taxon>
        <taxon>Embryophyta</taxon>
        <taxon>Tracheophyta</taxon>
        <taxon>Spermatophyta</taxon>
        <taxon>Magnoliopsida</taxon>
        <taxon>Liliopsida</taxon>
        <taxon>Poales</taxon>
        <taxon>Poaceae</taxon>
        <taxon>PACMAD clade</taxon>
        <taxon>Chloridoideae</taxon>
        <taxon>Cynodonteae</taxon>
        <taxon>Eleusininae</taxon>
        <taxon>Eleusine</taxon>
    </lineage>
</organism>
<name>A0AAV5E6W1_ELECO</name>
<reference evidence="1" key="1">
    <citation type="journal article" date="2018" name="DNA Res.">
        <title>Multiple hybrid de novo genome assembly of finger millet, an orphan allotetraploid crop.</title>
        <authorList>
            <person name="Hatakeyama M."/>
            <person name="Aluri S."/>
            <person name="Balachadran M.T."/>
            <person name="Sivarajan S.R."/>
            <person name="Patrignani A."/>
            <person name="Gruter S."/>
            <person name="Poveda L."/>
            <person name="Shimizu-Inatsugi R."/>
            <person name="Baeten J."/>
            <person name="Francoijs K.J."/>
            <person name="Nataraja K.N."/>
            <person name="Reddy Y.A.N."/>
            <person name="Phadnis S."/>
            <person name="Ravikumar R.L."/>
            <person name="Schlapbach R."/>
            <person name="Sreeman S.M."/>
            <person name="Shimizu K.K."/>
        </authorList>
    </citation>
    <scope>NUCLEOTIDE SEQUENCE</scope>
</reference>